<evidence type="ECO:0000313" key="3">
    <source>
        <dbReference type="Proteomes" id="UP000612899"/>
    </source>
</evidence>
<evidence type="ECO:0000313" key="2">
    <source>
        <dbReference type="EMBL" id="GIH05365.1"/>
    </source>
</evidence>
<keyword evidence="3" id="KW-1185">Reference proteome</keyword>
<protein>
    <recommendedName>
        <fullName evidence="1">Thiopeptide-type bacteriocin biosynthesis domain-containing protein</fullName>
    </recommendedName>
</protein>
<dbReference type="Proteomes" id="UP000612899">
    <property type="component" value="Unassembled WGS sequence"/>
</dbReference>
<dbReference type="EMBL" id="BONY01000018">
    <property type="protein sequence ID" value="GIH05365.1"/>
    <property type="molecule type" value="Genomic_DNA"/>
</dbReference>
<feature type="domain" description="Thiopeptide-type bacteriocin biosynthesis" evidence="1">
    <location>
        <begin position="6"/>
        <end position="320"/>
    </location>
</feature>
<organism evidence="2 3">
    <name type="scientific">Rhizocola hellebori</name>
    <dbReference type="NCBI Taxonomy" id="1392758"/>
    <lineage>
        <taxon>Bacteria</taxon>
        <taxon>Bacillati</taxon>
        <taxon>Actinomycetota</taxon>
        <taxon>Actinomycetes</taxon>
        <taxon>Micromonosporales</taxon>
        <taxon>Micromonosporaceae</taxon>
        <taxon>Rhizocola</taxon>
    </lineage>
</organism>
<reference evidence="2" key="1">
    <citation type="submission" date="2021-01" db="EMBL/GenBank/DDBJ databases">
        <title>Whole genome shotgun sequence of Rhizocola hellebori NBRC 109834.</title>
        <authorList>
            <person name="Komaki H."/>
            <person name="Tamura T."/>
        </authorList>
    </citation>
    <scope>NUCLEOTIDE SEQUENCE</scope>
    <source>
        <strain evidence="2">NBRC 109834</strain>
    </source>
</reference>
<dbReference type="Pfam" id="PF14028">
    <property type="entry name" value="Lant_dehydr_C"/>
    <property type="match status" value="1"/>
</dbReference>
<dbReference type="RefSeq" id="WP_203909219.1">
    <property type="nucleotide sequence ID" value="NZ_BONY01000018.1"/>
</dbReference>
<accession>A0A8J3VGF7</accession>
<comment type="caution">
    <text evidence="2">The sequence shown here is derived from an EMBL/GenBank/DDBJ whole genome shotgun (WGS) entry which is preliminary data.</text>
</comment>
<name>A0A8J3VGF7_9ACTN</name>
<dbReference type="InterPro" id="IPR023809">
    <property type="entry name" value="Thiopep_bacteriocin_synth_dom"/>
</dbReference>
<dbReference type="AlphaFoldDB" id="A0A8J3VGF7"/>
<sequence length="332" mass="36187">MNDSSWASVYVHGTGDLGHLITGVIAPAMRKLTAEETVSRWFFLRYWEGGPHVRVRAATMPGGEAAVMTALREALADWPMTPATLSAEEYRRVAVYLARAESRDDFEQELLPPGTVRAVPYLPEHDVYGEGETLEAAERHFVESSALALEVLESAPTAGILRGLALSVNLMTLADHEPDLGKLSAAFAEAGNQGFQDTVGPARVSPDVMAQMNESYLRAREQVQAEIARAWRIAGVVEKADPLARWIVSIRALREALEAAGDKFDISPAGSPHAWYLSRLDPARRSVASVLLRCTHLFDNRIGVTTPDEIHIGYLVARALAEHGSAGNGRVR</sequence>
<evidence type="ECO:0000259" key="1">
    <source>
        <dbReference type="Pfam" id="PF14028"/>
    </source>
</evidence>
<gene>
    <name evidence="2" type="ORF">Rhe02_34320</name>
</gene>
<proteinExistence type="predicted"/>